<dbReference type="Gene3D" id="1.10.3290.10">
    <property type="entry name" value="Fido-like domain"/>
    <property type="match status" value="1"/>
</dbReference>
<name>A0A4R8FDZ7_9RHOB</name>
<feature type="binding site" evidence="2">
    <location>
        <begin position="366"/>
        <end position="373"/>
    </location>
    <ligand>
        <name>ATP</name>
        <dbReference type="ChEBI" id="CHEBI:30616"/>
    </ligand>
</feature>
<dbReference type="InterPro" id="IPR003812">
    <property type="entry name" value="Fido"/>
</dbReference>
<keyword evidence="2" id="KW-0067">ATP-binding</keyword>
<evidence type="ECO:0000313" key="5">
    <source>
        <dbReference type="Proteomes" id="UP000295484"/>
    </source>
</evidence>
<dbReference type="PANTHER" id="PTHR13504">
    <property type="entry name" value="FIDO DOMAIN-CONTAINING PROTEIN DDB_G0283145"/>
    <property type="match status" value="1"/>
</dbReference>
<comment type="caution">
    <text evidence="4">The sequence shown here is derived from an EMBL/GenBank/DDBJ whole genome shotgun (WGS) entry which is preliminary data.</text>
</comment>
<dbReference type="Pfam" id="PF02661">
    <property type="entry name" value="Fic"/>
    <property type="match status" value="1"/>
</dbReference>
<organism evidence="4 5">
    <name type="scientific">Rhodovulum visakhapatnamense</name>
    <dbReference type="NCBI Taxonomy" id="364297"/>
    <lineage>
        <taxon>Bacteria</taxon>
        <taxon>Pseudomonadati</taxon>
        <taxon>Pseudomonadota</taxon>
        <taxon>Alphaproteobacteria</taxon>
        <taxon>Rhodobacterales</taxon>
        <taxon>Paracoccaceae</taxon>
        <taxon>Rhodovulum</taxon>
    </lineage>
</organism>
<dbReference type="InterPro" id="IPR036597">
    <property type="entry name" value="Fido-like_dom_sf"/>
</dbReference>
<feature type="active site" evidence="1">
    <location>
        <position position="362"/>
    </location>
</feature>
<evidence type="ECO:0000256" key="2">
    <source>
        <dbReference type="PIRSR" id="PIRSR640198-2"/>
    </source>
</evidence>
<dbReference type="PANTHER" id="PTHR13504:SF38">
    <property type="entry name" value="FIDO DOMAIN-CONTAINING PROTEIN"/>
    <property type="match status" value="1"/>
</dbReference>
<dbReference type="AlphaFoldDB" id="A0A4R8FDZ7"/>
<keyword evidence="2" id="KW-0547">Nucleotide-binding</keyword>
<gene>
    <name evidence="4" type="ORF">EV657_1494</name>
</gene>
<dbReference type="Proteomes" id="UP000295484">
    <property type="component" value="Unassembled WGS sequence"/>
</dbReference>
<dbReference type="PROSITE" id="PS51459">
    <property type="entry name" value="FIDO"/>
    <property type="match status" value="1"/>
</dbReference>
<dbReference type="InterPro" id="IPR040198">
    <property type="entry name" value="Fido_containing"/>
</dbReference>
<dbReference type="EMBL" id="SOEB01000049">
    <property type="protein sequence ID" value="TDX20977.1"/>
    <property type="molecule type" value="Genomic_DNA"/>
</dbReference>
<feature type="domain" description="Fido" evidence="3">
    <location>
        <begin position="275"/>
        <end position="425"/>
    </location>
</feature>
<proteinExistence type="predicted"/>
<evidence type="ECO:0000259" key="3">
    <source>
        <dbReference type="PROSITE" id="PS51459"/>
    </source>
</evidence>
<evidence type="ECO:0000313" key="4">
    <source>
        <dbReference type="EMBL" id="TDX20977.1"/>
    </source>
</evidence>
<protein>
    <submittedName>
        <fullName evidence="4">Fic/DOC family protein</fullName>
    </submittedName>
</protein>
<evidence type="ECO:0000256" key="1">
    <source>
        <dbReference type="PIRSR" id="PIRSR640198-1"/>
    </source>
</evidence>
<reference evidence="4 5" key="1">
    <citation type="submission" date="2019-03" db="EMBL/GenBank/DDBJ databases">
        <title>Genomic Encyclopedia of Type Strains, Phase IV (KMG-IV): sequencing the most valuable type-strain genomes for metagenomic binning, comparative biology and taxonomic classification.</title>
        <authorList>
            <person name="Goeker M."/>
        </authorList>
    </citation>
    <scope>NUCLEOTIDE SEQUENCE [LARGE SCALE GENOMIC DNA]</scope>
    <source>
        <strain evidence="4 5">JA181</strain>
    </source>
</reference>
<accession>A0A4R8FDZ7</accession>
<dbReference type="SUPFAM" id="SSF140931">
    <property type="entry name" value="Fic-like"/>
    <property type="match status" value="1"/>
</dbReference>
<dbReference type="GO" id="GO:0005524">
    <property type="term" value="F:ATP binding"/>
    <property type="evidence" value="ECO:0007669"/>
    <property type="project" value="UniProtKB-KW"/>
</dbReference>
<sequence>MIAIDIHEIHKFETNHQGRDLNFMEQAQRNPFSGAVTVFHERWLPEEATPAGYAALIDAYALATPLPRTLSAIGPRHKVYEADGWRLYTPRHEPEASLIGHLTFALRYEGLDLAVLKQLFKATGPGQIQAIVEAAPTGSYARRIWFLYEWLLGEELDLPDATRGNYAPVVDAKLQWDAEGAPSPRHRVRNNLPGTPEFCPMIFRTPAIEAFIARDLAAEARAVLAEVPADLLARTAAFLLLKDSRSSFQIEGENPPQDRIRRWGQIIGDAGRHLIDRAELERLQRIVIGDARFVHLGLRQEGGFIGEHDRATGAPLPDHVSARHEDLPALIAGLEAFDRTIAPGLDPVLAAAGLAFGFVYIHPFEDGNGRLHRYLIHHVLAARGFNPPGLVFPVSAVILERIEAYRQVLESYSRRLLPHVSWRPTDRGNVEVLNDTGDFYRFFDATPHAEFLFACVAQTIDHDLPAETRFLRAYDGFKSRVSGLIDMPDRVLDLLFRFLHQNGGRLSGRARAKEFASLTDAEADRIEAIYAELREEF</sequence>